<dbReference type="InterPro" id="IPR027417">
    <property type="entry name" value="P-loop_NTPase"/>
</dbReference>
<evidence type="ECO:0000256" key="7">
    <source>
        <dbReference type="PROSITE-ProRule" id="PRU00169"/>
    </source>
</evidence>
<dbReference type="InterPro" id="IPR058031">
    <property type="entry name" value="AAA_lid_NorR"/>
</dbReference>
<dbReference type="Gene3D" id="3.40.50.2300">
    <property type="match status" value="1"/>
</dbReference>
<dbReference type="PANTHER" id="PTHR32071">
    <property type="entry name" value="TRANSCRIPTIONAL REGULATORY PROTEIN"/>
    <property type="match status" value="1"/>
</dbReference>
<evidence type="ECO:0000256" key="3">
    <source>
        <dbReference type="ARBA" id="ARBA00022840"/>
    </source>
</evidence>
<keyword evidence="3" id="KW-0067">ATP-binding</keyword>
<dbReference type="InterPro" id="IPR011006">
    <property type="entry name" value="CheY-like_superfamily"/>
</dbReference>
<dbReference type="Pfam" id="PF00158">
    <property type="entry name" value="Sigma54_activat"/>
    <property type="match status" value="1"/>
</dbReference>
<evidence type="ECO:0000259" key="9">
    <source>
        <dbReference type="PROSITE" id="PS50110"/>
    </source>
</evidence>
<dbReference type="Pfam" id="PF00072">
    <property type="entry name" value="Response_reg"/>
    <property type="match status" value="1"/>
</dbReference>
<evidence type="ECO:0000256" key="2">
    <source>
        <dbReference type="ARBA" id="ARBA00022741"/>
    </source>
</evidence>
<dbReference type="InterPro" id="IPR001789">
    <property type="entry name" value="Sig_transdc_resp-reg_receiver"/>
</dbReference>
<keyword evidence="1 7" id="KW-0597">Phosphoprotein</keyword>
<dbReference type="Pfam" id="PF02954">
    <property type="entry name" value="HTH_8"/>
    <property type="match status" value="1"/>
</dbReference>
<evidence type="ECO:0000313" key="10">
    <source>
        <dbReference type="EMBL" id="HDD44307.1"/>
    </source>
</evidence>
<dbReference type="PROSITE" id="PS50045">
    <property type="entry name" value="SIGMA54_INTERACT_4"/>
    <property type="match status" value="1"/>
</dbReference>
<reference evidence="10" key="1">
    <citation type="journal article" date="2020" name="mSystems">
        <title>Genome- and Community-Level Interaction Insights into Carbon Utilization and Element Cycling Functions of Hydrothermarchaeota in Hydrothermal Sediment.</title>
        <authorList>
            <person name="Zhou Z."/>
            <person name="Liu Y."/>
            <person name="Xu W."/>
            <person name="Pan J."/>
            <person name="Luo Z.H."/>
            <person name="Li M."/>
        </authorList>
    </citation>
    <scope>NUCLEOTIDE SEQUENCE [LARGE SCALE GENOMIC DNA]</scope>
    <source>
        <strain evidence="10">HyVt-233</strain>
    </source>
</reference>
<dbReference type="GO" id="GO:0006355">
    <property type="term" value="P:regulation of DNA-templated transcription"/>
    <property type="evidence" value="ECO:0007669"/>
    <property type="project" value="InterPro"/>
</dbReference>
<protein>
    <submittedName>
        <fullName evidence="10">Sigma-54-dependent Fis family transcriptional regulator</fullName>
    </submittedName>
</protein>
<dbReference type="InterPro" id="IPR002078">
    <property type="entry name" value="Sigma_54_int"/>
</dbReference>
<evidence type="ECO:0000256" key="4">
    <source>
        <dbReference type="ARBA" id="ARBA00023012"/>
    </source>
</evidence>
<dbReference type="Gene3D" id="1.10.10.60">
    <property type="entry name" value="Homeodomain-like"/>
    <property type="match status" value="1"/>
</dbReference>
<dbReference type="Gene3D" id="3.40.50.300">
    <property type="entry name" value="P-loop containing nucleotide triphosphate hydrolases"/>
    <property type="match status" value="1"/>
</dbReference>
<dbReference type="PROSITE" id="PS00675">
    <property type="entry name" value="SIGMA54_INTERACT_1"/>
    <property type="match status" value="1"/>
</dbReference>
<dbReference type="PRINTS" id="PR01590">
    <property type="entry name" value="HTHFIS"/>
</dbReference>
<keyword evidence="5" id="KW-0805">Transcription regulation</keyword>
<dbReference type="FunFam" id="3.40.50.300:FF:000006">
    <property type="entry name" value="DNA-binding transcriptional regulator NtrC"/>
    <property type="match status" value="1"/>
</dbReference>
<dbReference type="Pfam" id="PF25601">
    <property type="entry name" value="AAA_lid_14"/>
    <property type="match status" value="1"/>
</dbReference>
<accession>A0A7C0Y2M8</accession>
<dbReference type="GO" id="GO:0000160">
    <property type="term" value="P:phosphorelay signal transduction system"/>
    <property type="evidence" value="ECO:0007669"/>
    <property type="project" value="UniProtKB-KW"/>
</dbReference>
<feature type="domain" description="Sigma-54 factor interaction" evidence="8">
    <location>
        <begin position="135"/>
        <end position="364"/>
    </location>
</feature>
<dbReference type="PROSITE" id="PS00688">
    <property type="entry name" value="SIGMA54_INTERACT_3"/>
    <property type="match status" value="1"/>
</dbReference>
<dbReference type="CDD" id="cd00009">
    <property type="entry name" value="AAA"/>
    <property type="match status" value="1"/>
</dbReference>
<dbReference type="PROSITE" id="PS50110">
    <property type="entry name" value="RESPONSE_REGULATORY"/>
    <property type="match status" value="1"/>
</dbReference>
<dbReference type="SMART" id="SM00448">
    <property type="entry name" value="REC"/>
    <property type="match status" value="1"/>
</dbReference>
<dbReference type="Gene3D" id="1.10.8.60">
    <property type="match status" value="1"/>
</dbReference>
<keyword evidence="6" id="KW-0804">Transcription</keyword>
<comment type="caution">
    <text evidence="10">The sequence shown here is derived from an EMBL/GenBank/DDBJ whole genome shotgun (WGS) entry which is preliminary data.</text>
</comment>
<gene>
    <name evidence="10" type="ORF">ENG63_05550</name>
</gene>
<dbReference type="InterPro" id="IPR025662">
    <property type="entry name" value="Sigma_54_int_dom_ATP-bd_1"/>
</dbReference>
<dbReference type="SUPFAM" id="SSF52540">
    <property type="entry name" value="P-loop containing nucleoside triphosphate hydrolases"/>
    <property type="match status" value="1"/>
</dbReference>
<dbReference type="InterPro" id="IPR009057">
    <property type="entry name" value="Homeodomain-like_sf"/>
</dbReference>
<dbReference type="SMART" id="SM00382">
    <property type="entry name" value="AAA"/>
    <property type="match status" value="1"/>
</dbReference>
<dbReference type="InterPro" id="IPR025944">
    <property type="entry name" value="Sigma_54_int_dom_CS"/>
</dbReference>
<keyword evidence="2" id="KW-0547">Nucleotide-binding</keyword>
<sequence length="452" mass="51477">MAHKILIVDDEKNIGFLLETFLKKEGFEPYYVATGKEALKLFEKQPFDLILLDIKMPDINGIELLKHFRNKNPRIKIIMITAYPSIETAVEAMKEEAFDYVIKPIDLDELKKLIERALKKEKSISAEKVIHYGNIVARSPVMLRLLEKLPRIAATKANVLIMGESGTGKELIARAIHNLSPRRNKPFVAVNCAGIPETLLESELFGYRKGAFTGAMMDRIGLFQSADQGTIFLDEIGDLSPTLQVKLLRVVEEKCFKPLGSNQEVQVDVRIISATNRNLEQEVISGRFREDLYYRLNVIPIRVPPLRERKEDIPVLIEYFLEKYSKELGKEVRHISASALSLLMEYDFPGNVRELENIIERCVALETSNIILPESLIISTFKKKKTLSEEKAELPLEGIDLEEKLASIEKQLLIEALKKAKGVKTEAAKLLNLSFRSFRYKLQKYGLDSSKE</sequence>
<evidence type="ECO:0000256" key="5">
    <source>
        <dbReference type="ARBA" id="ARBA00023015"/>
    </source>
</evidence>
<dbReference type="SUPFAM" id="SSF46689">
    <property type="entry name" value="Homeodomain-like"/>
    <property type="match status" value="1"/>
</dbReference>
<dbReference type="EMBL" id="DRBS01000214">
    <property type="protein sequence ID" value="HDD44307.1"/>
    <property type="molecule type" value="Genomic_DNA"/>
</dbReference>
<dbReference type="GO" id="GO:0005524">
    <property type="term" value="F:ATP binding"/>
    <property type="evidence" value="ECO:0007669"/>
    <property type="project" value="UniProtKB-KW"/>
</dbReference>
<evidence type="ECO:0000259" key="8">
    <source>
        <dbReference type="PROSITE" id="PS50045"/>
    </source>
</evidence>
<keyword evidence="4" id="KW-0902">Two-component regulatory system</keyword>
<feature type="modified residue" description="4-aspartylphosphate" evidence="7">
    <location>
        <position position="53"/>
    </location>
</feature>
<proteinExistence type="predicted"/>
<dbReference type="Proteomes" id="UP000886289">
    <property type="component" value="Unassembled WGS sequence"/>
</dbReference>
<dbReference type="InterPro" id="IPR002197">
    <property type="entry name" value="HTH_Fis"/>
</dbReference>
<feature type="domain" description="Response regulatory" evidence="9">
    <location>
        <begin position="4"/>
        <end position="118"/>
    </location>
</feature>
<dbReference type="FunFam" id="3.40.50.2300:FF:000018">
    <property type="entry name" value="DNA-binding transcriptional regulator NtrC"/>
    <property type="match status" value="1"/>
</dbReference>
<dbReference type="SUPFAM" id="SSF52172">
    <property type="entry name" value="CheY-like"/>
    <property type="match status" value="1"/>
</dbReference>
<name>A0A7C0Y2M8_DESA2</name>
<dbReference type="AlphaFoldDB" id="A0A7C0Y2M8"/>
<organism evidence="10">
    <name type="scientific">Desulfofervidus auxilii</name>
    <dbReference type="NCBI Taxonomy" id="1621989"/>
    <lineage>
        <taxon>Bacteria</taxon>
        <taxon>Pseudomonadati</taxon>
        <taxon>Thermodesulfobacteriota</taxon>
        <taxon>Candidatus Desulfofervidia</taxon>
        <taxon>Candidatus Desulfofervidales</taxon>
        <taxon>Candidatus Desulfofervidaceae</taxon>
        <taxon>Candidatus Desulfofervidus</taxon>
    </lineage>
</organism>
<dbReference type="GO" id="GO:0043565">
    <property type="term" value="F:sequence-specific DNA binding"/>
    <property type="evidence" value="ECO:0007669"/>
    <property type="project" value="InterPro"/>
</dbReference>
<evidence type="ECO:0000256" key="6">
    <source>
        <dbReference type="ARBA" id="ARBA00023163"/>
    </source>
</evidence>
<evidence type="ECO:0000256" key="1">
    <source>
        <dbReference type="ARBA" id="ARBA00022553"/>
    </source>
</evidence>
<dbReference type="InterPro" id="IPR003593">
    <property type="entry name" value="AAA+_ATPase"/>
</dbReference>